<evidence type="ECO:0000256" key="10">
    <source>
        <dbReference type="SAM" id="Phobius"/>
    </source>
</evidence>
<comment type="similarity">
    <text evidence="2">Belongs to the VKOR family.</text>
</comment>
<dbReference type="InterPro" id="IPR038354">
    <property type="entry name" value="VKOR_sf"/>
</dbReference>
<name>A0A967EHU2_9MICO</name>
<keyword evidence="13" id="KW-1185">Reference proteome</keyword>
<comment type="caution">
    <text evidence="12">The sequence shown here is derived from an EMBL/GenBank/DDBJ whole genome shotgun (WGS) entry which is preliminary data.</text>
</comment>
<dbReference type="SMART" id="SM00756">
    <property type="entry name" value="VKc"/>
    <property type="match status" value="1"/>
</dbReference>
<feature type="transmembrane region" description="Helical" evidence="10">
    <location>
        <begin position="14"/>
        <end position="35"/>
    </location>
</feature>
<feature type="transmembrane region" description="Helical" evidence="10">
    <location>
        <begin position="99"/>
        <end position="117"/>
    </location>
</feature>
<feature type="transmembrane region" description="Helical" evidence="10">
    <location>
        <begin position="66"/>
        <end position="90"/>
    </location>
</feature>
<sequence>MTANSGIVRRRPRWLAPASLALAVLGLLVSAYLTFEHFTGSTTLACSDSGAVNCAKVTTSDWSRFLGMPVAVLGLAFFVAMVVLCLPVVWRRAPRWVDYLRLAAAGVGMVMVLYLVWAEFFKINAICLWCTGVHVITFVLLIVLLCGEVLGSVEPVR</sequence>
<evidence type="ECO:0000256" key="1">
    <source>
        <dbReference type="ARBA" id="ARBA00004141"/>
    </source>
</evidence>
<proteinExistence type="inferred from homology"/>
<dbReference type="InterPro" id="IPR012932">
    <property type="entry name" value="VKOR"/>
</dbReference>
<dbReference type="RefSeq" id="WP_166198016.1">
    <property type="nucleotide sequence ID" value="NZ_JAAOIV010000012.1"/>
</dbReference>
<evidence type="ECO:0000313" key="13">
    <source>
        <dbReference type="Proteomes" id="UP000744769"/>
    </source>
</evidence>
<evidence type="ECO:0000313" key="12">
    <source>
        <dbReference type="EMBL" id="NHN57093.1"/>
    </source>
</evidence>
<dbReference type="GO" id="GO:0016491">
    <property type="term" value="F:oxidoreductase activity"/>
    <property type="evidence" value="ECO:0007669"/>
    <property type="project" value="UniProtKB-KW"/>
</dbReference>
<evidence type="ECO:0000256" key="7">
    <source>
        <dbReference type="ARBA" id="ARBA00023136"/>
    </source>
</evidence>
<evidence type="ECO:0000259" key="11">
    <source>
        <dbReference type="SMART" id="SM00756"/>
    </source>
</evidence>
<gene>
    <name evidence="12" type="ORF">G9U51_15085</name>
</gene>
<evidence type="ECO:0000256" key="9">
    <source>
        <dbReference type="ARBA" id="ARBA00023284"/>
    </source>
</evidence>
<dbReference type="Gene3D" id="1.20.1440.130">
    <property type="entry name" value="VKOR domain"/>
    <property type="match status" value="1"/>
</dbReference>
<keyword evidence="5 10" id="KW-1133">Transmembrane helix</keyword>
<keyword evidence="9" id="KW-0676">Redox-active center</keyword>
<evidence type="ECO:0000256" key="3">
    <source>
        <dbReference type="ARBA" id="ARBA00022692"/>
    </source>
</evidence>
<dbReference type="Proteomes" id="UP000744769">
    <property type="component" value="Unassembled WGS sequence"/>
</dbReference>
<feature type="transmembrane region" description="Helical" evidence="10">
    <location>
        <begin position="123"/>
        <end position="147"/>
    </location>
</feature>
<evidence type="ECO:0000256" key="6">
    <source>
        <dbReference type="ARBA" id="ARBA00023002"/>
    </source>
</evidence>
<accession>A0A967EHU2</accession>
<evidence type="ECO:0000256" key="8">
    <source>
        <dbReference type="ARBA" id="ARBA00023157"/>
    </source>
</evidence>
<dbReference type="PANTHER" id="PTHR34573">
    <property type="entry name" value="VKC DOMAIN-CONTAINING PROTEIN"/>
    <property type="match status" value="1"/>
</dbReference>
<keyword evidence="3 10" id="KW-0812">Transmembrane</keyword>
<dbReference type="Pfam" id="PF07884">
    <property type="entry name" value="VKOR"/>
    <property type="match status" value="1"/>
</dbReference>
<evidence type="ECO:0000256" key="4">
    <source>
        <dbReference type="ARBA" id="ARBA00022719"/>
    </source>
</evidence>
<dbReference type="EMBL" id="JAAOIV010000012">
    <property type="protein sequence ID" value="NHN57093.1"/>
    <property type="molecule type" value="Genomic_DNA"/>
</dbReference>
<evidence type="ECO:0000256" key="2">
    <source>
        <dbReference type="ARBA" id="ARBA00006214"/>
    </source>
</evidence>
<feature type="domain" description="Vitamin K epoxide reductase" evidence="11">
    <location>
        <begin position="12"/>
        <end position="148"/>
    </location>
</feature>
<dbReference type="CDD" id="cd12918">
    <property type="entry name" value="VKOR_arc"/>
    <property type="match status" value="1"/>
</dbReference>
<protein>
    <submittedName>
        <fullName evidence="12">Vitamin K epoxide reductase family protein</fullName>
    </submittedName>
</protein>
<evidence type="ECO:0000256" key="5">
    <source>
        <dbReference type="ARBA" id="ARBA00022989"/>
    </source>
</evidence>
<dbReference type="GO" id="GO:0048038">
    <property type="term" value="F:quinone binding"/>
    <property type="evidence" value="ECO:0007669"/>
    <property type="project" value="UniProtKB-KW"/>
</dbReference>
<keyword evidence="7 10" id="KW-0472">Membrane</keyword>
<keyword evidence="6" id="KW-0560">Oxidoreductase</keyword>
<keyword evidence="8" id="KW-1015">Disulfide bond</keyword>
<dbReference type="PANTHER" id="PTHR34573:SF1">
    <property type="entry name" value="VITAMIN K EPOXIDE REDUCTASE DOMAIN-CONTAINING PROTEIN"/>
    <property type="match status" value="1"/>
</dbReference>
<dbReference type="GO" id="GO:0016020">
    <property type="term" value="C:membrane"/>
    <property type="evidence" value="ECO:0007669"/>
    <property type="project" value="UniProtKB-SubCell"/>
</dbReference>
<reference evidence="12" key="1">
    <citation type="submission" date="2020-03" db="EMBL/GenBank/DDBJ databases">
        <title>Draft sequencing of Calidifontibacter sp. DB0510.</title>
        <authorList>
            <person name="Kim D.-U."/>
        </authorList>
    </citation>
    <scope>NUCLEOTIDE SEQUENCE</scope>
    <source>
        <strain evidence="12">DB0510</strain>
    </source>
</reference>
<organism evidence="12 13">
    <name type="scientific">Metallococcus carri</name>
    <dbReference type="NCBI Taxonomy" id="1656884"/>
    <lineage>
        <taxon>Bacteria</taxon>
        <taxon>Bacillati</taxon>
        <taxon>Actinomycetota</taxon>
        <taxon>Actinomycetes</taxon>
        <taxon>Micrococcales</taxon>
        <taxon>Dermacoccaceae</taxon>
        <taxon>Metallococcus</taxon>
    </lineage>
</organism>
<dbReference type="AlphaFoldDB" id="A0A967EHU2"/>
<comment type="subcellular location">
    <subcellularLocation>
        <location evidence="1">Membrane</location>
        <topology evidence="1">Multi-pass membrane protein</topology>
    </subcellularLocation>
</comment>
<keyword evidence="4" id="KW-0874">Quinone</keyword>